<comment type="caution">
    <text evidence="2">The sequence shown here is derived from an EMBL/GenBank/DDBJ whole genome shotgun (WGS) entry which is preliminary data.</text>
</comment>
<feature type="chain" id="PRO_5035307116" description="Histidine phosphatase family protein" evidence="1">
    <location>
        <begin position="17"/>
        <end position="240"/>
    </location>
</feature>
<reference evidence="2" key="1">
    <citation type="submission" date="2021-11" db="EMBL/GenBank/DDBJ databases">
        <authorList>
            <consortium name="Genoscope - CEA"/>
            <person name="William W."/>
        </authorList>
    </citation>
    <scope>NUCLEOTIDE SEQUENCE</scope>
</reference>
<protein>
    <recommendedName>
        <fullName evidence="4">Histidine phosphatase family protein</fullName>
    </recommendedName>
</protein>
<sequence>MAWMWRITLHFQAAMAARHIVFVRHGLSKMNVALGRQPWGSPNFVDPDIRDAPLEPSGLAGARALREPLARDAADVELVVSSPLTRALATADAAFDDALSRGVPALALPLAAERCYMSSDVGTPVSVLRDGVGKRFAFRDDEFPEDNWWYGALANSDAYAPPPADDWRPPGTYCSAGEPLDAFRARMAALTAWLEARDEAVIGVTCHWGVLSALTGSSFENNEVRRIPLSELRVRTDVEY</sequence>
<keyword evidence="1" id="KW-0732">Signal</keyword>
<organism evidence="2 3">
    <name type="scientific">Pelagomonas calceolata</name>
    <dbReference type="NCBI Taxonomy" id="35677"/>
    <lineage>
        <taxon>Eukaryota</taxon>
        <taxon>Sar</taxon>
        <taxon>Stramenopiles</taxon>
        <taxon>Ochrophyta</taxon>
        <taxon>Pelagophyceae</taxon>
        <taxon>Pelagomonadales</taxon>
        <taxon>Pelagomonadaceae</taxon>
        <taxon>Pelagomonas</taxon>
    </lineage>
</organism>
<evidence type="ECO:0008006" key="4">
    <source>
        <dbReference type="Google" id="ProtNLM"/>
    </source>
</evidence>
<dbReference type="PANTHER" id="PTHR48100">
    <property type="entry name" value="BROAD-SPECIFICITY PHOSPHATASE YOR283W-RELATED"/>
    <property type="match status" value="1"/>
</dbReference>
<dbReference type="Pfam" id="PF00300">
    <property type="entry name" value="His_Phos_1"/>
    <property type="match status" value="1"/>
</dbReference>
<dbReference type="InterPro" id="IPR013078">
    <property type="entry name" value="His_Pase_superF_clade-1"/>
</dbReference>
<dbReference type="Proteomes" id="UP000789595">
    <property type="component" value="Unassembled WGS sequence"/>
</dbReference>
<dbReference type="EMBL" id="CAKKNE010000001">
    <property type="protein sequence ID" value="CAH0364504.1"/>
    <property type="molecule type" value="Genomic_DNA"/>
</dbReference>
<feature type="signal peptide" evidence="1">
    <location>
        <begin position="1"/>
        <end position="16"/>
    </location>
</feature>
<dbReference type="GO" id="GO:0005737">
    <property type="term" value="C:cytoplasm"/>
    <property type="evidence" value="ECO:0007669"/>
    <property type="project" value="TreeGrafter"/>
</dbReference>
<evidence type="ECO:0000313" key="3">
    <source>
        <dbReference type="Proteomes" id="UP000789595"/>
    </source>
</evidence>
<dbReference type="GO" id="GO:0016791">
    <property type="term" value="F:phosphatase activity"/>
    <property type="evidence" value="ECO:0007669"/>
    <property type="project" value="TreeGrafter"/>
</dbReference>
<dbReference type="PANTHER" id="PTHR48100:SF57">
    <property type="entry name" value="PHOSPHOGLYCERATE MUTASE"/>
    <property type="match status" value="1"/>
</dbReference>
<gene>
    <name evidence="2" type="ORF">PECAL_1P08700</name>
</gene>
<dbReference type="Gene3D" id="3.40.50.1240">
    <property type="entry name" value="Phosphoglycerate mutase-like"/>
    <property type="match status" value="1"/>
</dbReference>
<dbReference type="SMART" id="SM00855">
    <property type="entry name" value="PGAM"/>
    <property type="match status" value="1"/>
</dbReference>
<dbReference type="OrthoDB" id="496981at2759"/>
<name>A0A8J2SA80_9STRA</name>
<evidence type="ECO:0000313" key="2">
    <source>
        <dbReference type="EMBL" id="CAH0364504.1"/>
    </source>
</evidence>
<keyword evidence="3" id="KW-1185">Reference proteome</keyword>
<dbReference type="SUPFAM" id="SSF53254">
    <property type="entry name" value="Phosphoglycerate mutase-like"/>
    <property type="match status" value="1"/>
</dbReference>
<dbReference type="CDD" id="cd07067">
    <property type="entry name" value="HP_PGM_like"/>
    <property type="match status" value="1"/>
</dbReference>
<dbReference type="InterPro" id="IPR029033">
    <property type="entry name" value="His_PPase_superfam"/>
</dbReference>
<accession>A0A8J2SA80</accession>
<proteinExistence type="predicted"/>
<dbReference type="AlphaFoldDB" id="A0A8J2SA80"/>
<dbReference type="InterPro" id="IPR050275">
    <property type="entry name" value="PGM_Phosphatase"/>
</dbReference>
<evidence type="ECO:0000256" key="1">
    <source>
        <dbReference type="SAM" id="SignalP"/>
    </source>
</evidence>